<dbReference type="RefSeq" id="WP_187017026.1">
    <property type="nucleotide sequence ID" value="NZ_JACRUK010000003.1"/>
</dbReference>
<evidence type="ECO:0000313" key="1">
    <source>
        <dbReference type="EMBL" id="MBC5843331.1"/>
    </source>
</evidence>
<name>A0A923MXE9_9FLAO</name>
<comment type="caution">
    <text evidence="1">The sequence shown here is derived from an EMBL/GenBank/DDBJ whole genome shotgun (WGS) entry which is preliminary data.</text>
</comment>
<organism evidence="1 2">
    <name type="scientific">Flavobacterium muglaense</name>
    <dbReference type="NCBI Taxonomy" id="2764716"/>
    <lineage>
        <taxon>Bacteria</taxon>
        <taxon>Pseudomonadati</taxon>
        <taxon>Bacteroidota</taxon>
        <taxon>Flavobacteriia</taxon>
        <taxon>Flavobacteriales</taxon>
        <taxon>Flavobacteriaceae</taxon>
        <taxon>Flavobacterium</taxon>
    </lineage>
</organism>
<dbReference type="Proteomes" id="UP000641454">
    <property type="component" value="Unassembled WGS sequence"/>
</dbReference>
<accession>A0A923MXE9</accession>
<evidence type="ECO:0000313" key="2">
    <source>
        <dbReference type="Proteomes" id="UP000641454"/>
    </source>
</evidence>
<keyword evidence="2" id="KW-1185">Reference proteome</keyword>
<proteinExistence type="predicted"/>
<reference evidence="1 2" key="1">
    <citation type="submission" date="2020-08" db="EMBL/GenBank/DDBJ databases">
        <title>Description of novel Flavobacterium F-392 isolate.</title>
        <authorList>
            <person name="Saticioglu I.B."/>
            <person name="Duman M."/>
            <person name="Altun S."/>
        </authorList>
    </citation>
    <scope>NUCLEOTIDE SEQUENCE [LARGE SCALE GENOMIC DNA]</scope>
    <source>
        <strain evidence="1 2">F-392</strain>
    </source>
</reference>
<protein>
    <submittedName>
        <fullName evidence="1">Uncharacterized protein</fullName>
    </submittedName>
</protein>
<dbReference type="AlphaFoldDB" id="A0A923MXE9"/>
<sequence>MDETYFESFLKLIDNNLILKKSTAIGVMVDLKYYLTEIKSEVLLELQTKGESKNDYLDYLINEVEKQDYVKEADISYIQKYLDQYNISISEIRDMKFMQNLIVSKIDRHYNDMVPFSHEKDEAFLIQTDFLNYFCKYYADELITFLKLKKTNNTTHKVPHPQITKPFKGDFLNAFIKEISNEREIYQSTFIQCYDFGIKAYTDYLKSEIKENLLILPAEKINPYLDFIEDKISSTPYFTTNPNIIDKWITKYNATTLEFPFLENKEINFFITKSINFHLWNDEDRSLMEDIQIDFYCYAAMVEAKKITDFLNSKKINQATMVNKVEISNNTENTNQLTVNQAVILLDKLGLFNSPKIENMPNTKKAILVSQLIGKNEKNIKTAIEKLELKQSELGAGYQRDLDKVQQLLNNLE</sequence>
<gene>
    <name evidence="1" type="ORF">H8R25_02620</name>
</gene>
<dbReference type="EMBL" id="JACRUL010000003">
    <property type="protein sequence ID" value="MBC5843331.1"/>
    <property type="molecule type" value="Genomic_DNA"/>
</dbReference>